<dbReference type="GeneID" id="73288988"/>
<dbReference type="Pfam" id="PF00133">
    <property type="entry name" value="tRNA-synt_1"/>
    <property type="match status" value="1"/>
</dbReference>
<dbReference type="Pfam" id="PF09334">
    <property type="entry name" value="tRNA-synt_1g"/>
    <property type="match status" value="1"/>
</dbReference>
<proteinExistence type="inferred from homology"/>
<dbReference type="Pfam" id="PF13603">
    <property type="entry name" value="tRNA-synt_1_2"/>
    <property type="match status" value="1"/>
</dbReference>
<keyword evidence="3" id="KW-0963">Cytoplasm</keyword>
<evidence type="ECO:0000259" key="12">
    <source>
        <dbReference type="Pfam" id="PF00133"/>
    </source>
</evidence>
<dbReference type="SUPFAM" id="SSF52374">
    <property type="entry name" value="Nucleotidylyl transferase"/>
    <property type="match status" value="1"/>
</dbReference>
<feature type="domain" description="Methionyl/Valyl/Leucyl/Isoleucyl-tRNA synthetase anticodon-binding" evidence="13">
    <location>
        <begin position="650"/>
        <end position="775"/>
    </location>
</feature>
<evidence type="ECO:0000256" key="4">
    <source>
        <dbReference type="ARBA" id="ARBA00022598"/>
    </source>
</evidence>
<dbReference type="EMBL" id="CP100355">
    <property type="protein sequence ID" value="UTF54273.1"/>
    <property type="molecule type" value="Genomic_DNA"/>
</dbReference>
<dbReference type="GO" id="GO:0005524">
    <property type="term" value="F:ATP binding"/>
    <property type="evidence" value="ECO:0007669"/>
    <property type="project" value="UniProtKB-KW"/>
</dbReference>
<evidence type="ECO:0000256" key="8">
    <source>
        <dbReference type="ARBA" id="ARBA00023146"/>
    </source>
</evidence>
<dbReference type="KEGG" id="sawl:NGM29_03040"/>
<keyword evidence="6 11" id="KW-0067">ATP-binding</keyword>
<keyword evidence="7 11" id="KW-0648">Protein biosynthesis</keyword>
<evidence type="ECO:0000256" key="10">
    <source>
        <dbReference type="NCBIfam" id="TIGR00396"/>
    </source>
</evidence>
<keyword evidence="17" id="KW-1185">Reference proteome</keyword>
<dbReference type="PROSITE" id="PS00178">
    <property type="entry name" value="AA_TRNA_LIGASE_I"/>
    <property type="match status" value="1"/>
</dbReference>
<dbReference type="FunFam" id="3.40.50.620:FF:000003">
    <property type="entry name" value="Leucine--tRNA ligase"/>
    <property type="match status" value="1"/>
</dbReference>
<dbReference type="GO" id="GO:0002161">
    <property type="term" value="F:aminoacyl-tRNA deacylase activity"/>
    <property type="evidence" value="ECO:0007669"/>
    <property type="project" value="InterPro"/>
</dbReference>
<dbReference type="PANTHER" id="PTHR43740:SF2">
    <property type="entry name" value="LEUCINE--TRNA LIGASE, MITOCHONDRIAL"/>
    <property type="match status" value="1"/>
</dbReference>
<dbReference type="InterPro" id="IPR015413">
    <property type="entry name" value="Methionyl/Leucyl_tRNA_Synth"/>
</dbReference>
<name>A0A9E7NCB5_9EURY</name>
<evidence type="ECO:0000256" key="1">
    <source>
        <dbReference type="ARBA" id="ARBA00005594"/>
    </source>
</evidence>
<dbReference type="GO" id="GO:0005737">
    <property type="term" value="C:cytoplasm"/>
    <property type="evidence" value="ECO:0007669"/>
    <property type="project" value="UniProtKB-UniRule"/>
</dbReference>
<evidence type="ECO:0000256" key="3">
    <source>
        <dbReference type="ARBA" id="ARBA00022490"/>
    </source>
</evidence>
<dbReference type="GO" id="GO:0006429">
    <property type="term" value="P:leucyl-tRNA aminoacylation"/>
    <property type="evidence" value="ECO:0007669"/>
    <property type="project" value="UniProtKB-UniRule"/>
</dbReference>
<dbReference type="PANTHER" id="PTHR43740">
    <property type="entry name" value="LEUCYL-TRNA SYNTHETASE"/>
    <property type="match status" value="1"/>
</dbReference>
<protein>
    <recommendedName>
        <fullName evidence="2 10">Leucine--tRNA ligase</fullName>
        <ecNumber evidence="2 10">6.1.1.4</ecNumber>
    </recommendedName>
</protein>
<organism evidence="16 17">
    <name type="scientific">Natronosalvus rutilus</name>
    <dbReference type="NCBI Taxonomy" id="2953753"/>
    <lineage>
        <taxon>Archaea</taxon>
        <taxon>Methanobacteriati</taxon>
        <taxon>Methanobacteriota</taxon>
        <taxon>Stenosarchaea group</taxon>
        <taxon>Halobacteria</taxon>
        <taxon>Halobacteriales</taxon>
        <taxon>Natrialbaceae</taxon>
        <taxon>Natronosalvus</taxon>
    </lineage>
</organism>
<dbReference type="InterPro" id="IPR025709">
    <property type="entry name" value="Leu_tRNA-synth_edit"/>
</dbReference>
<keyword evidence="4 11" id="KW-0436">Ligase</keyword>
<gene>
    <name evidence="16" type="primary">leuS</name>
    <name evidence="16" type="ORF">NGM29_03040</name>
</gene>
<evidence type="ECO:0000256" key="11">
    <source>
        <dbReference type="RuleBase" id="RU363035"/>
    </source>
</evidence>
<dbReference type="InterPro" id="IPR009080">
    <property type="entry name" value="tRNAsynth_Ia_anticodon-bd"/>
</dbReference>
<dbReference type="InterPro" id="IPR009008">
    <property type="entry name" value="Val/Leu/Ile-tRNA-synth_edit"/>
</dbReference>
<evidence type="ECO:0000256" key="6">
    <source>
        <dbReference type="ARBA" id="ARBA00022840"/>
    </source>
</evidence>
<comment type="similarity">
    <text evidence="1 11">Belongs to the class-I aminoacyl-tRNA synthetase family.</text>
</comment>
<dbReference type="Pfam" id="PF08264">
    <property type="entry name" value="Anticodon_1"/>
    <property type="match status" value="1"/>
</dbReference>
<dbReference type="CDD" id="cd07958">
    <property type="entry name" value="Anticodon_Ia_Leu_BEm"/>
    <property type="match status" value="1"/>
</dbReference>
<dbReference type="InterPro" id="IPR013155">
    <property type="entry name" value="M/V/L/I-tRNA-synth_anticd-bd"/>
</dbReference>
<dbReference type="InterPro" id="IPR002300">
    <property type="entry name" value="aa-tRNA-synth_Ia"/>
</dbReference>
<dbReference type="Gene3D" id="3.40.50.620">
    <property type="entry name" value="HUPs"/>
    <property type="match status" value="2"/>
</dbReference>
<sequence length="885" mass="100302">MSDSGYDHATVERRWQEAWDDANVYRTPDDVQDPTYVLGMYPYPSGKLHMGHVRNYTITDAYARYRRMRGDDVLHPMGWDAFGLPAENAAKERDTNPRDWTFDCIDTMRGQMESMGFGYDWDREITTCTPEYYRWNQWLFTRFHEEGLVERRDAEVNWCPHCETVLADEQVEGEAELCWRCDTPVETRELEQWFLRITEYADELLEAIDDLEGWPNSVRQMQRNWIGRQHGTELDFEIEGHEDVRAFTTRVDTLFGATFFALAPDHPISQELAEEDEEVRHFVEHEADPEGDEPNGVATDLSATNPATDEEIPVYVADFVLSDVGTGALMAVPGHDERDHAFATKMGEDIVPVVAPEPENWDGETVPDAPDVQEAAYTDDGVLVNSGTYSGLDSETARERLTADIESAEHATQYQLRDWGISRQRYWGTPIPVVHCEECGPVMVPEEDLPVELPEFINTTGNPLDAAEEWKETTCPDCSGSARRETDTMDTFVDSSWYFLRYVSPDLGDAPFDLERANDWMPVDQYVGGIEHAVMHLLYSRFFTKVLSDHEGLEHREPFTNLLAQGMVQLEGEKMSKSKGNVVSPQRIVEEYGADTARLFMMQAAQPERDFDWSEEGVRSTYAFLTRLRGMVEDYVADAPAGADDAVASYVASEIDATLAIATEKYDDLTFNRALRETQDLVRTLRQYADYAEPHAETYERGLSAVVRLLAPVAPHLAEDLYDQLEGDGFAVEADWPTATVDRDHVQKRRKLVENTREDVRQIIDVAGIDDPQEIDVVVAPDWKYDALEIAIQSDADNLIGELMQESHIREQGDAAASYGQDLQIEREALSTTLDPDEEHATLESAAWLIEREFDAPVSVVRAEDADDSVLSNAEPGRPAIEIEE</sequence>
<evidence type="ECO:0000313" key="17">
    <source>
        <dbReference type="Proteomes" id="UP001056855"/>
    </source>
</evidence>
<evidence type="ECO:0000256" key="2">
    <source>
        <dbReference type="ARBA" id="ARBA00013164"/>
    </source>
</evidence>
<dbReference type="SUPFAM" id="SSF50677">
    <property type="entry name" value="ValRS/IleRS/LeuRS editing domain"/>
    <property type="match status" value="1"/>
</dbReference>
<dbReference type="InterPro" id="IPR002302">
    <property type="entry name" value="Leu-tRNA-ligase"/>
</dbReference>
<accession>A0A9E7NCB5</accession>
<keyword evidence="8 11" id="KW-0030">Aminoacyl-tRNA synthetase</keyword>
<evidence type="ECO:0000259" key="15">
    <source>
        <dbReference type="Pfam" id="PF13603"/>
    </source>
</evidence>
<evidence type="ECO:0000256" key="7">
    <source>
        <dbReference type="ARBA" id="ARBA00022917"/>
    </source>
</evidence>
<dbReference type="AlphaFoldDB" id="A0A9E7NCB5"/>
<evidence type="ECO:0000256" key="5">
    <source>
        <dbReference type="ARBA" id="ARBA00022741"/>
    </source>
</evidence>
<feature type="domain" description="Aminoacyl-tRNA synthetase class Ia" evidence="12">
    <location>
        <begin position="416"/>
        <end position="613"/>
    </location>
</feature>
<evidence type="ECO:0000313" key="16">
    <source>
        <dbReference type="EMBL" id="UTF54273.1"/>
    </source>
</evidence>
<feature type="domain" description="Methionyl/Leucyl tRNA synthetase" evidence="14">
    <location>
        <begin position="40"/>
        <end position="178"/>
    </location>
</feature>
<dbReference type="Proteomes" id="UP001056855">
    <property type="component" value="Chromosome"/>
</dbReference>
<dbReference type="InterPro" id="IPR014729">
    <property type="entry name" value="Rossmann-like_a/b/a_fold"/>
</dbReference>
<dbReference type="HAMAP" id="MF_00049_B">
    <property type="entry name" value="Leu_tRNA_synth_B"/>
    <property type="match status" value="1"/>
</dbReference>
<dbReference type="PRINTS" id="PR00985">
    <property type="entry name" value="TRNASYNTHLEU"/>
</dbReference>
<keyword evidence="5 11" id="KW-0547">Nucleotide-binding</keyword>
<dbReference type="GO" id="GO:0004823">
    <property type="term" value="F:leucine-tRNA ligase activity"/>
    <property type="evidence" value="ECO:0007669"/>
    <property type="project" value="UniProtKB-UniRule"/>
</dbReference>
<dbReference type="Gene3D" id="1.10.10.720">
    <property type="entry name" value="leucyl-tRNA synthetase"/>
    <property type="match status" value="1"/>
</dbReference>
<dbReference type="Gene3D" id="3.30.2320.20">
    <property type="entry name" value="Class I aminoacyl-tRNA synthetases (RS)"/>
    <property type="match status" value="1"/>
</dbReference>
<dbReference type="EC" id="6.1.1.4" evidence="2 10"/>
<dbReference type="FunFam" id="1.10.730.10:FF:000002">
    <property type="entry name" value="Leucine--tRNA ligase"/>
    <property type="match status" value="1"/>
</dbReference>
<dbReference type="FunFam" id="3.40.50.620:FF:000056">
    <property type="entry name" value="Leucine--tRNA ligase"/>
    <property type="match status" value="1"/>
</dbReference>
<dbReference type="RefSeq" id="WP_254158878.1">
    <property type="nucleotide sequence ID" value="NZ_CP100355.1"/>
</dbReference>
<comment type="catalytic activity">
    <reaction evidence="9">
        <text>tRNA(Leu) + L-leucine + ATP = L-leucyl-tRNA(Leu) + AMP + diphosphate</text>
        <dbReference type="Rhea" id="RHEA:11688"/>
        <dbReference type="Rhea" id="RHEA-COMP:9613"/>
        <dbReference type="Rhea" id="RHEA-COMP:9622"/>
        <dbReference type="ChEBI" id="CHEBI:30616"/>
        <dbReference type="ChEBI" id="CHEBI:33019"/>
        <dbReference type="ChEBI" id="CHEBI:57427"/>
        <dbReference type="ChEBI" id="CHEBI:78442"/>
        <dbReference type="ChEBI" id="CHEBI:78494"/>
        <dbReference type="ChEBI" id="CHEBI:456215"/>
        <dbReference type="EC" id="6.1.1.4"/>
    </reaction>
</comment>
<dbReference type="SUPFAM" id="SSF47323">
    <property type="entry name" value="Anticodon-binding domain of a subclass of class I aminoacyl-tRNA synthetases"/>
    <property type="match status" value="1"/>
</dbReference>
<dbReference type="Gene3D" id="1.10.730.10">
    <property type="entry name" value="Isoleucyl-tRNA Synthetase, Domain 1"/>
    <property type="match status" value="1"/>
</dbReference>
<dbReference type="InterPro" id="IPR001412">
    <property type="entry name" value="aa-tRNA-synth_I_CS"/>
</dbReference>
<evidence type="ECO:0000259" key="13">
    <source>
        <dbReference type="Pfam" id="PF08264"/>
    </source>
</evidence>
<reference evidence="16" key="1">
    <citation type="submission" date="2022-06" db="EMBL/GenBank/DDBJ databases">
        <title>Diverse halophilic archaea isolated from saline environments.</title>
        <authorList>
            <person name="Cui H.-L."/>
        </authorList>
    </citation>
    <scope>NUCLEOTIDE SEQUENCE</scope>
    <source>
        <strain evidence="16">WLHS1</strain>
    </source>
</reference>
<evidence type="ECO:0000256" key="9">
    <source>
        <dbReference type="ARBA" id="ARBA00047469"/>
    </source>
</evidence>
<feature type="domain" description="Leucyl-tRNA synthetase editing" evidence="15">
    <location>
        <begin position="223"/>
        <end position="404"/>
    </location>
</feature>
<evidence type="ECO:0000259" key="14">
    <source>
        <dbReference type="Pfam" id="PF09334"/>
    </source>
</evidence>
<dbReference type="NCBIfam" id="TIGR00396">
    <property type="entry name" value="leuS_bact"/>
    <property type="match status" value="1"/>
</dbReference>
<dbReference type="CDD" id="cd00812">
    <property type="entry name" value="LeuRS_core"/>
    <property type="match status" value="1"/>
</dbReference>